<comment type="caution">
    <text evidence="1">The sequence shown here is derived from an EMBL/GenBank/DDBJ whole genome shotgun (WGS) entry which is preliminary data.</text>
</comment>
<dbReference type="EMBL" id="JAUESC010000380">
    <property type="protein sequence ID" value="KAK0592700.1"/>
    <property type="molecule type" value="Genomic_DNA"/>
</dbReference>
<keyword evidence="2" id="KW-1185">Reference proteome</keyword>
<name>A0AA39SLQ7_ACESA</name>
<dbReference type="AlphaFoldDB" id="A0AA39SLQ7"/>
<sequence length="345" mass="38635">MKRSVVTIPGYANQYIQKIGFGEPSKAPVVPAGCLLKFVPELVRNKKICRSPPAIGFRKSGKAYFELPGSLKYINEGRIRFKQKMPVFEDRKPIGAPPAVEEFLNKHMKLFQDGVLVFLDGVLVFRDGKPIGCEKHGAPPVIGFGESSKAPVVPAGHLLKSVPKPVRDRKTSFGIAGQLKYVNERRIIYRRKIPEFQDGKPIGAPPWVGEFLTEHMKLFQDGIIVFLDGELVFRDEKPVGCEKHGAPPVIGFGESGKTPVVLAGHLLKSVPEPVRDRKTSFGIAGQLKYVNEGRIIYRRWRVSNRTHEVIPRREDRIPRWGARIPRREARSTREARNSTGSSCSL</sequence>
<evidence type="ECO:0000313" key="2">
    <source>
        <dbReference type="Proteomes" id="UP001168877"/>
    </source>
</evidence>
<reference evidence="1" key="1">
    <citation type="journal article" date="2022" name="Plant J.">
        <title>Strategies of tolerance reflected in two North American maple genomes.</title>
        <authorList>
            <person name="McEvoy S.L."/>
            <person name="Sezen U.U."/>
            <person name="Trouern-Trend A."/>
            <person name="McMahon S.M."/>
            <person name="Schaberg P.G."/>
            <person name="Yang J."/>
            <person name="Wegrzyn J.L."/>
            <person name="Swenson N.G."/>
        </authorList>
    </citation>
    <scope>NUCLEOTIDE SEQUENCE</scope>
    <source>
        <strain evidence="1">NS2018</strain>
    </source>
</reference>
<gene>
    <name evidence="1" type="ORF">LWI29_023830</name>
</gene>
<protein>
    <submittedName>
        <fullName evidence="1">Uncharacterized protein</fullName>
    </submittedName>
</protein>
<evidence type="ECO:0000313" key="1">
    <source>
        <dbReference type="EMBL" id="KAK0592700.1"/>
    </source>
</evidence>
<accession>A0AA39SLQ7</accession>
<proteinExistence type="predicted"/>
<dbReference type="Proteomes" id="UP001168877">
    <property type="component" value="Unassembled WGS sequence"/>
</dbReference>
<organism evidence="1 2">
    <name type="scientific">Acer saccharum</name>
    <name type="common">Sugar maple</name>
    <dbReference type="NCBI Taxonomy" id="4024"/>
    <lineage>
        <taxon>Eukaryota</taxon>
        <taxon>Viridiplantae</taxon>
        <taxon>Streptophyta</taxon>
        <taxon>Embryophyta</taxon>
        <taxon>Tracheophyta</taxon>
        <taxon>Spermatophyta</taxon>
        <taxon>Magnoliopsida</taxon>
        <taxon>eudicotyledons</taxon>
        <taxon>Gunneridae</taxon>
        <taxon>Pentapetalae</taxon>
        <taxon>rosids</taxon>
        <taxon>malvids</taxon>
        <taxon>Sapindales</taxon>
        <taxon>Sapindaceae</taxon>
        <taxon>Hippocastanoideae</taxon>
        <taxon>Acereae</taxon>
        <taxon>Acer</taxon>
    </lineage>
</organism>
<reference evidence="1" key="2">
    <citation type="submission" date="2023-06" db="EMBL/GenBank/DDBJ databases">
        <authorList>
            <person name="Swenson N.G."/>
            <person name="Wegrzyn J.L."/>
            <person name="Mcevoy S.L."/>
        </authorList>
    </citation>
    <scope>NUCLEOTIDE SEQUENCE</scope>
    <source>
        <strain evidence="1">NS2018</strain>
        <tissue evidence="1">Leaf</tissue>
    </source>
</reference>